<dbReference type="Proteomes" id="UP000769157">
    <property type="component" value="Unassembled WGS sequence"/>
</dbReference>
<dbReference type="RefSeq" id="XP_046061517.1">
    <property type="nucleotide sequence ID" value="XM_046205588.1"/>
</dbReference>
<evidence type="ECO:0000256" key="1">
    <source>
        <dbReference type="ARBA" id="ARBA00004141"/>
    </source>
</evidence>
<keyword evidence="5" id="KW-0479">Metal-binding</keyword>
<evidence type="ECO:0000256" key="10">
    <source>
        <dbReference type="ARBA" id="ARBA00023288"/>
    </source>
</evidence>
<dbReference type="GeneID" id="70236467"/>
<dbReference type="CDD" id="cd00051">
    <property type="entry name" value="EFh"/>
    <property type="match status" value="1"/>
</dbReference>
<dbReference type="InterPro" id="IPR002048">
    <property type="entry name" value="EF_hand_dom"/>
</dbReference>
<dbReference type="OrthoDB" id="191686at2759"/>
<comment type="caution">
    <text evidence="15">The sequence shown here is derived from an EMBL/GenBank/DDBJ whole genome shotgun (WGS) entry which is preliminary data.</text>
</comment>
<dbReference type="GO" id="GO:0005509">
    <property type="term" value="F:calcium ion binding"/>
    <property type="evidence" value="ECO:0007669"/>
    <property type="project" value="InterPro"/>
</dbReference>
<dbReference type="GO" id="GO:0046873">
    <property type="term" value="F:metal ion transmembrane transporter activity"/>
    <property type="evidence" value="ECO:0007669"/>
    <property type="project" value="InterPro"/>
</dbReference>
<evidence type="ECO:0000256" key="5">
    <source>
        <dbReference type="ARBA" id="ARBA00022723"/>
    </source>
</evidence>
<feature type="transmembrane region" description="Helical" evidence="13">
    <location>
        <begin position="334"/>
        <end position="355"/>
    </location>
</feature>
<evidence type="ECO:0000256" key="4">
    <source>
        <dbReference type="ARBA" id="ARBA00022707"/>
    </source>
</evidence>
<dbReference type="GO" id="GO:0016020">
    <property type="term" value="C:membrane"/>
    <property type="evidence" value="ECO:0007669"/>
    <property type="project" value="UniProtKB-SubCell"/>
</dbReference>
<keyword evidence="3 13" id="KW-0812">Transmembrane</keyword>
<keyword evidence="8 13" id="KW-1133">Transmembrane helix</keyword>
<dbReference type="GO" id="GO:0008047">
    <property type="term" value="F:enzyme activator activity"/>
    <property type="evidence" value="ECO:0007669"/>
    <property type="project" value="UniProtKB-ARBA"/>
</dbReference>
<evidence type="ECO:0000256" key="13">
    <source>
        <dbReference type="SAM" id="Phobius"/>
    </source>
</evidence>
<proteinExistence type="inferred from homology"/>
<dbReference type="PANTHER" id="PTHR23055:SF178">
    <property type="entry name" value="NEUROCALCIN HOMOLOG"/>
    <property type="match status" value="1"/>
</dbReference>
<accession>A0A9P8P6A7</accession>
<dbReference type="InterPro" id="IPR011992">
    <property type="entry name" value="EF-hand-dom_pair"/>
</dbReference>
<evidence type="ECO:0000259" key="14">
    <source>
        <dbReference type="PROSITE" id="PS50222"/>
    </source>
</evidence>
<dbReference type="SMART" id="SM00054">
    <property type="entry name" value="EFh"/>
    <property type="match status" value="1"/>
</dbReference>
<dbReference type="PROSITE" id="PS00018">
    <property type="entry name" value="EF_HAND_1"/>
    <property type="match status" value="1"/>
</dbReference>
<feature type="transmembrane region" description="Helical" evidence="13">
    <location>
        <begin position="17"/>
        <end position="38"/>
    </location>
</feature>
<keyword evidence="4" id="KW-0519">Myristate</keyword>
<feature type="transmembrane region" description="Helical" evidence="13">
    <location>
        <begin position="59"/>
        <end position="83"/>
    </location>
</feature>
<dbReference type="InterPro" id="IPR028846">
    <property type="entry name" value="Recoverin"/>
</dbReference>
<evidence type="ECO:0000256" key="8">
    <source>
        <dbReference type="ARBA" id="ARBA00022989"/>
    </source>
</evidence>
<dbReference type="InterPro" id="IPR018247">
    <property type="entry name" value="EF_Hand_1_Ca_BS"/>
</dbReference>
<reference evidence="15" key="1">
    <citation type="journal article" date="2021" name="Open Biol.">
        <title>Shared evolutionary footprints suggest mitochondrial oxidative damage underlies multiple complex I losses in fungi.</title>
        <authorList>
            <person name="Schikora-Tamarit M.A."/>
            <person name="Marcet-Houben M."/>
            <person name="Nosek J."/>
            <person name="Gabaldon T."/>
        </authorList>
    </citation>
    <scope>NUCLEOTIDE SEQUENCE</scope>
    <source>
        <strain evidence="15">CBS6075</strain>
    </source>
</reference>
<reference evidence="15" key="2">
    <citation type="submission" date="2021-01" db="EMBL/GenBank/DDBJ databases">
        <authorList>
            <person name="Schikora-Tamarit M.A."/>
        </authorList>
    </citation>
    <scope>NUCLEOTIDE SEQUENCE</scope>
    <source>
        <strain evidence="15">CBS6075</strain>
    </source>
</reference>
<keyword evidence="10" id="KW-0449">Lipoprotein</keyword>
<evidence type="ECO:0000256" key="6">
    <source>
        <dbReference type="ARBA" id="ARBA00022737"/>
    </source>
</evidence>
<feature type="transmembrane region" description="Helical" evidence="13">
    <location>
        <begin position="402"/>
        <end position="421"/>
    </location>
</feature>
<dbReference type="Pfam" id="PF02535">
    <property type="entry name" value="Zip"/>
    <property type="match status" value="1"/>
</dbReference>
<gene>
    <name evidence="15" type="ORF">OGAPHI_004502</name>
</gene>
<dbReference type="FunFam" id="1.10.238.10:FF:000009">
    <property type="entry name" value="Visinin-like protein 1"/>
    <property type="match status" value="1"/>
</dbReference>
<keyword evidence="9 13" id="KW-0472">Membrane</keyword>
<dbReference type="SUPFAM" id="SSF47473">
    <property type="entry name" value="EF-hand"/>
    <property type="match status" value="1"/>
</dbReference>
<feature type="region of interest" description="Disordered" evidence="12">
    <location>
        <begin position="125"/>
        <end position="148"/>
    </location>
</feature>
<dbReference type="EMBL" id="JAEUBE010000295">
    <property type="protein sequence ID" value="KAH3666313.1"/>
    <property type="molecule type" value="Genomic_DNA"/>
</dbReference>
<dbReference type="Gene3D" id="1.10.238.10">
    <property type="entry name" value="EF-hand"/>
    <property type="match status" value="1"/>
</dbReference>
<dbReference type="InterPro" id="IPR003689">
    <property type="entry name" value="ZIP"/>
</dbReference>
<evidence type="ECO:0000256" key="11">
    <source>
        <dbReference type="ARBA" id="ARBA00071944"/>
    </source>
</evidence>
<feature type="transmembrane region" description="Helical" evidence="13">
    <location>
        <begin position="367"/>
        <end position="390"/>
    </location>
</feature>
<evidence type="ECO:0000313" key="15">
    <source>
        <dbReference type="EMBL" id="KAH3666313.1"/>
    </source>
</evidence>
<evidence type="ECO:0000256" key="9">
    <source>
        <dbReference type="ARBA" id="ARBA00023136"/>
    </source>
</evidence>
<organism evidence="15 16">
    <name type="scientific">Ogataea philodendri</name>
    <dbReference type="NCBI Taxonomy" id="1378263"/>
    <lineage>
        <taxon>Eukaryota</taxon>
        <taxon>Fungi</taxon>
        <taxon>Dikarya</taxon>
        <taxon>Ascomycota</taxon>
        <taxon>Saccharomycotina</taxon>
        <taxon>Pichiomycetes</taxon>
        <taxon>Pichiales</taxon>
        <taxon>Pichiaceae</taxon>
        <taxon>Ogataea</taxon>
    </lineage>
</organism>
<comment type="subcellular location">
    <subcellularLocation>
        <location evidence="1">Membrane</location>
        <topology evidence="1">Multi-pass membrane protein</topology>
    </subcellularLocation>
</comment>
<dbReference type="AlphaFoldDB" id="A0A9P8P6A7"/>
<dbReference type="PANTHER" id="PTHR23055">
    <property type="entry name" value="CALCIUM BINDING PROTEINS"/>
    <property type="match status" value="1"/>
</dbReference>
<evidence type="ECO:0000256" key="3">
    <source>
        <dbReference type="ARBA" id="ARBA00022692"/>
    </source>
</evidence>
<dbReference type="PRINTS" id="PR00450">
    <property type="entry name" value="RECOVERIN"/>
</dbReference>
<keyword evidence="6" id="KW-0677">Repeat</keyword>
<evidence type="ECO:0000256" key="7">
    <source>
        <dbReference type="ARBA" id="ARBA00022837"/>
    </source>
</evidence>
<protein>
    <recommendedName>
        <fullName evidence="11">Calcium-binding protein NCS-1</fullName>
    </recommendedName>
</protein>
<feature type="domain" description="EF-hand" evidence="14">
    <location>
        <begin position="550"/>
        <end position="585"/>
    </location>
</feature>
<evidence type="ECO:0000313" key="16">
    <source>
        <dbReference type="Proteomes" id="UP000769157"/>
    </source>
</evidence>
<comment type="similarity">
    <text evidence="2">Belongs to the recoverin family.</text>
</comment>
<sequence>MDPIGAPIGTQVKNTSFLVATLSLSSGSLLFTSLNRLLPQSSKYFSRTSLSETHPQLPQILMVLFFFVGIICCSLLNLVIHFFTNESIVHCVHDEEHGSDTSSLPEMQHVNETTPLLDCSKKIHDHSTSSDNLHHHSAPHDIHSHPSLEPKKMSLVDMSLKTLKGKELEGQCLGSIDACQDELIARHKLHDGKGLTHEDLHFCTLPSQENLMFFTKDREMIVQKSDICSRFPELEVNSPLLVDDVESGSLHNKISHKDFSKFKSHSTHSLQDHHSHEHFHNNNDLSYGEHHHHHIQTPLSKLLSIGLQTVLAITLHKFPEGFIMYSTSQADPNLGIAIFLSMFIHNFVEGFTMTLPLSIALNSKSRAFFISGILGACAQPIGALLGWVVFKGDMNLDLDANLLLFGSLIALTSGFLTFIGFQMVASAVGFGGQQEKVLACLSNNKSKLEFILFGMGQKTSKLNKEDISSLRQETKFSARELQQWYKGFSRDVPNGQLSKEEFIKIHKQFYPFGDPTEFSMYAFEAFDTSYKGYIDFHSFIVSLSLASRGAIEDKLKWSFKIYDRDHDGSISYKDLLTVIRSIYRMVGTSTMRLDEDEATPELKATKIWRGFGKDMQNSQDVISLGEFTDYKNLGPEVLEALNLYNDLV</sequence>
<dbReference type="GO" id="GO:0005829">
    <property type="term" value="C:cytosol"/>
    <property type="evidence" value="ECO:0007669"/>
    <property type="project" value="TreeGrafter"/>
</dbReference>
<evidence type="ECO:0000256" key="12">
    <source>
        <dbReference type="SAM" id="MobiDB-lite"/>
    </source>
</evidence>
<evidence type="ECO:0000256" key="2">
    <source>
        <dbReference type="ARBA" id="ARBA00006049"/>
    </source>
</evidence>
<dbReference type="PROSITE" id="PS50222">
    <property type="entry name" value="EF_HAND_2"/>
    <property type="match status" value="1"/>
</dbReference>
<name>A0A9P8P6A7_9ASCO</name>
<keyword evidence="16" id="KW-1185">Reference proteome</keyword>
<keyword evidence="7" id="KW-0106">Calcium</keyword>